<evidence type="ECO:0000313" key="2">
    <source>
        <dbReference type="Proteomes" id="UP000588068"/>
    </source>
</evidence>
<gene>
    <name evidence="1" type="ORF">HNQ60_003873</name>
</gene>
<protein>
    <submittedName>
        <fullName evidence="1">Uncharacterized protein</fullName>
    </submittedName>
</protein>
<sequence>MRQDAGHQMQGSYKALRIELAREEIAQMQAILARY</sequence>
<comment type="caution">
    <text evidence="1">The sequence shown here is derived from an EMBL/GenBank/DDBJ whole genome shotgun (WGS) entry which is preliminary data.</text>
</comment>
<organism evidence="1 2">
    <name type="scientific">Povalibacter uvarum</name>
    <dbReference type="NCBI Taxonomy" id="732238"/>
    <lineage>
        <taxon>Bacteria</taxon>
        <taxon>Pseudomonadati</taxon>
        <taxon>Pseudomonadota</taxon>
        <taxon>Gammaproteobacteria</taxon>
        <taxon>Steroidobacterales</taxon>
        <taxon>Steroidobacteraceae</taxon>
        <taxon>Povalibacter</taxon>
    </lineage>
</organism>
<keyword evidence="2" id="KW-1185">Reference proteome</keyword>
<evidence type="ECO:0000313" key="1">
    <source>
        <dbReference type="EMBL" id="MBB6094986.1"/>
    </source>
</evidence>
<reference evidence="1 2" key="1">
    <citation type="submission" date="2020-08" db="EMBL/GenBank/DDBJ databases">
        <title>Genomic Encyclopedia of Type Strains, Phase IV (KMG-IV): sequencing the most valuable type-strain genomes for metagenomic binning, comparative biology and taxonomic classification.</title>
        <authorList>
            <person name="Goeker M."/>
        </authorList>
    </citation>
    <scope>NUCLEOTIDE SEQUENCE [LARGE SCALE GENOMIC DNA]</scope>
    <source>
        <strain evidence="1 2">DSM 26723</strain>
    </source>
</reference>
<dbReference type="EMBL" id="JACHHZ010000004">
    <property type="protein sequence ID" value="MBB6094986.1"/>
    <property type="molecule type" value="Genomic_DNA"/>
</dbReference>
<proteinExistence type="predicted"/>
<dbReference type="AlphaFoldDB" id="A0A841HQ42"/>
<dbReference type="Proteomes" id="UP000588068">
    <property type="component" value="Unassembled WGS sequence"/>
</dbReference>
<accession>A0A841HQ42</accession>
<name>A0A841HQ42_9GAMM</name>